<reference evidence="1" key="2">
    <citation type="journal article" date="2023" name="IMA Fungus">
        <title>Comparative genomic study of the Penicillium genus elucidates a diverse pangenome and 15 lateral gene transfer events.</title>
        <authorList>
            <person name="Petersen C."/>
            <person name="Sorensen T."/>
            <person name="Nielsen M.R."/>
            <person name="Sondergaard T.E."/>
            <person name="Sorensen J.L."/>
            <person name="Fitzpatrick D.A."/>
            <person name="Frisvad J.C."/>
            <person name="Nielsen K.L."/>
        </authorList>
    </citation>
    <scope>NUCLEOTIDE SEQUENCE</scope>
    <source>
        <strain evidence="1">IBT 29864</strain>
    </source>
</reference>
<keyword evidence="2" id="KW-1185">Reference proteome</keyword>
<comment type="caution">
    <text evidence="1">The sequence shown here is derived from an EMBL/GenBank/DDBJ whole genome shotgun (WGS) entry which is preliminary data.</text>
</comment>
<dbReference type="OrthoDB" id="3945550at2759"/>
<gene>
    <name evidence="1" type="ORF">N7496_004280</name>
</gene>
<organism evidence="1 2">
    <name type="scientific">Penicillium cataractarum</name>
    <dbReference type="NCBI Taxonomy" id="2100454"/>
    <lineage>
        <taxon>Eukaryota</taxon>
        <taxon>Fungi</taxon>
        <taxon>Dikarya</taxon>
        <taxon>Ascomycota</taxon>
        <taxon>Pezizomycotina</taxon>
        <taxon>Eurotiomycetes</taxon>
        <taxon>Eurotiomycetidae</taxon>
        <taxon>Eurotiales</taxon>
        <taxon>Aspergillaceae</taxon>
        <taxon>Penicillium</taxon>
    </lineage>
</organism>
<dbReference type="GeneID" id="81436388"/>
<dbReference type="EMBL" id="JAPZBS010000002">
    <property type="protein sequence ID" value="KAJ5381852.1"/>
    <property type="molecule type" value="Genomic_DNA"/>
</dbReference>
<sequence length="294" mass="34117">MDIRPQDSDYRGKRWAAHYQSVEQFLTKLPPLSVLTLFGWHSHISIDSLITTHGSRLRKLDLSCFLEAWQHVNEQDIFNLEGIGDRKEVAFYRALGTLRGLKYLNLELDAMSATFRRDKWTRASPEQRSAEGIKPPSDPSFDEFDNELTDLYLRDLQFRKGHIRDVMITSVVDKDLACAIFRIISTAKSHGMQGLEAIKISISWSMYMEYSLLELVELLGSSWIIRRDTREGHQGDLTAEEVRDSTPLHIRKKRQVPLCSELDEIFQRIWPGGEDRRSWWSECHSFPLDTSVDD</sequence>
<proteinExistence type="predicted"/>
<dbReference type="Proteomes" id="UP001147782">
    <property type="component" value="Unassembled WGS sequence"/>
</dbReference>
<dbReference type="AlphaFoldDB" id="A0A9W9VH85"/>
<evidence type="ECO:0000313" key="1">
    <source>
        <dbReference type="EMBL" id="KAJ5381852.1"/>
    </source>
</evidence>
<name>A0A9W9VH85_9EURO</name>
<protein>
    <submittedName>
        <fullName evidence="1">Uncharacterized protein</fullName>
    </submittedName>
</protein>
<evidence type="ECO:0000313" key="2">
    <source>
        <dbReference type="Proteomes" id="UP001147782"/>
    </source>
</evidence>
<reference evidence="1" key="1">
    <citation type="submission" date="2022-11" db="EMBL/GenBank/DDBJ databases">
        <authorList>
            <person name="Petersen C."/>
        </authorList>
    </citation>
    <scope>NUCLEOTIDE SEQUENCE</scope>
    <source>
        <strain evidence="1">IBT 29864</strain>
    </source>
</reference>
<accession>A0A9W9VH85</accession>
<dbReference type="RefSeq" id="XP_056559423.1">
    <property type="nucleotide sequence ID" value="XM_056697211.1"/>
</dbReference>